<organism evidence="2 3">
    <name type="scientific">Citrus x changshan-huyou</name>
    <dbReference type="NCBI Taxonomy" id="2935761"/>
    <lineage>
        <taxon>Eukaryota</taxon>
        <taxon>Viridiplantae</taxon>
        <taxon>Streptophyta</taxon>
        <taxon>Embryophyta</taxon>
        <taxon>Tracheophyta</taxon>
        <taxon>Spermatophyta</taxon>
        <taxon>Magnoliopsida</taxon>
        <taxon>eudicotyledons</taxon>
        <taxon>Gunneridae</taxon>
        <taxon>Pentapetalae</taxon>
        <taxon>rosids</taxon>
        <taxon>malvids</taxon>
        <taxon>Sapindales</taxon>
        <taxon>Rutaceae</taxon>
        <taxon>Aurantioideae</taxon>
        <taxon>Citrus</taxon>
    </lineage>
</organism>
<feature type="compositionally biased region" description="Polar residues" evidence="1">
    <location>
        <begin position="1"/>
        <end position="10"/>
    </location>
</feature>
<name>A0AAP0MN29_9ROSI</name>
<evidence type="ECO:0000313" key="2">
    <source>
        <dbReference type="EMBL" id="KAK9215198.1"/>
    </source>
</evidence>
<evidence type="ECO:0000256" key="1">
    <source>
        <dbReference type="SAM" id="MobiDB-lite"/>
    </source>
</evidence>
<protein>
    <submittedName>
        <fullName evidence="2">Uncharacterized protein</fullName>
    </submittedName>
</protein>
<evidence type="ECO:0000313" key="3">
    <source>
        <dbReference type="Proteomes" id="UP001428341"/>
    </source>
</evidence>
<reference evidence="2 3" key="1">
    <citation type="submission" date="2024-05" db="EMBL/GenBank/DDBJ databases">
        <title>Haplotype-resolved chromosome-level genome assembly of Huyou (Citrus changshanensis).</title>
        <authorList>
            <person name="Miao C."/>
            <person name="Chen W."/>
            <person name="Wu Y."/>
            <person name="Wang L."/>
            <person name="Zhao S."/>
            <person name="Grierson D."/>
            <person name="Xu C."/>
            <person name="Chen K."/>
        </authorList>
    </citation>
    <scope>NUCLEOTIDE SEQUENCE [LARGE SCALE GENOMIC DNA]</scope>
    <source>
        <strain evidence="2">01-14</strain>
        <tissue evidence="2">Leaf</tissue>
    </source>
</reference>
<dbReference type="AlphaFoldDB" id="A0AAP0MN29"/>
<comment type="caution">
    <text evidence="2">The sequence shown here is derived from an EMBL/GenBank/DDBJ whole genome shotgun (WGS) entry which is preliminary data.</text>
</comment>
<dbReference type="EMBL" id="JBCGBO010000003">
    <property type="protein sequence ID" value="KAK9215198.1"/>
    <property type="molecule type" value="Genomic_DNA"/>
</dbReference>
<proteinExistence type="predicted"/>
<sequence length="163" mass="17635">MDSQWLNQEAATKMNGYDQNNDDGKTIDLTLKLGLPNSDNDSQHLNSHEALSVMGSQLPNSPLHYNNLSINPSNNIQPTAAASAQASMKSYTLINVPASRNQQMGTPNSSTAASPRRTAGIPRPHSFTLSATPMGLSTERRRRKGKQKKQTSNSDQGSNNQTA</sequence>
<accession>A0AAP0MN29</accession>
<feature type="compositionally biased region" description="Basic residues" evidence="1">
    <location>
        <begin position="140"/>
        <end position="149"/>
    </location>
</feature>
<feature type="compositionally biased region" description="Polar residues" evidence="1">
    <location>
        <begin position="151"/>
        <end position="163"/>
    </location>
</feature>
<keyword evidence="3" id="KW-1185">Reference proteome</keyword>
<feature type="region of interest" description="Disordered" evidence="1">
    <location>
        <begin position="1"/>
        <end position="25"/>
    </location>
</feature>
<dbReference type="Proteomes" id="UP001428341">
    <property type="component" value="Unassembled WGS sequence"/>
</dbReference>
<feature type="compositionally biased region" description="Polar residues" evidence="1">
    <location>
        <begin position="93"/>
        <end position="113"/>
    </location>
</feature>
<gene>
    <name evidence="2" type="ORF">WN944_007201</name>
</gene>
<feature type="region of interest" description="Disordered" evidence="1">
    <location>
        <begin position="93"/>
        <end position="163"/>
    </location>
</feature>